<proteinExistence type="predicted"/>
<reference evidence="1 2" key="1">
    <citation type="submission" date="2015-01" db="EMBL/GenBank/DDBJ databases">
        <title>Genome sequencing of Jeotgalibacillus soli.</title>
        <authorList>
            <person name="Goh K.M."/>
            <person name="Chan K.-G."/>
            <person name="Yaakop A.S."/>
            <person name="Ee R."/>
            <person name="Gan H.M."/>
            <person name="Chan C.S."/>
        </authorList>
    </citation>
    <scope>NUCLEOTIDE SEQUENCE [LARGE SCALE GENOMIC DNA]</scope>
    <source>
        <strain evidence="1 2">P9</strain>
    </source>
</reference>
<dbReference type="OrthoDB" id="2352933at2"/>
<dbReference type="SUPFAM" id="SSF50814">
    <property type="entry name" value="Lipocalins"/>
    <property type="match status" value="1"/>
</dbReference>
<gene>
    <name evidence="1" type="ORF">KP78_11700</name>
</gene>
<dbReference type="InterPro" id="IPR012674">
    <property type="entry name" value="Calycin"/>
</dbReference>
<evidence type="ECO:0008006" key="3">
    <source>
        <dbReference type="Google" id="ProtNLM"/>
    </source>
</evidence>
<dbReference type="EMBL" id="JXRP01000009">
    <property type="protein sequence ID" value="KIL49702.1"/>
    <property type="molecule type" value="Genomic_DNA"/>
</dbReference>
<dbReference type="Proteomes" id="UP000031938">
    <property type="component" value="Unassembled WGS sequence"/>
</dbReference>
<dbReference type="Pfam" id="PF09148">
    <property type="entry name" value="DUF1934"/>
    <property type="match status" value="1"/>
</dbReference>
<dbReference type="Gene3D" id="2.40.128.20">
    <property type="match status" value="1"/>
</dbReference>
<dbReference type="InterPro" id="IPR015231">
    <property type="entry name" value="DUF1934"/>
</dbReference>
<protein>
    <recommendedName>
        <fullName evidence="3">DUF1934 domain-containing protein</fullName>
    </recommendedName>
</protein>
<keyword evidence="2" id="KW-1185">Reference proteome</keyword>
<sequence length="147" mass="16313">MTDASVSTPVDIKLTTVVSQTDGSREEFSFTSTGEWIQKNNVNFLKYNEVQEAGTVRTIVKMEKENALILRNGALKMRLAFQTGGQMAGSYDTEHGAIALVTDTQSIQHNTPSDIPGKFHLKYTLEMTGNKVGTYTMTIEYKEAPKQ</sequence>
<name>A0A0C2VLB5_9BACL</name>
<dbReference type="AlphaFoldDB" id="A0A0C2VLB5"/>
<dbReference type="RefSeq" id="WP_041086933.1">
    <property type="nucleotide sequence ID" value="NZ_JXRP01000009.1"/>
</dbReference>
<organism evidence="1 2">
    <name type="scientific">Jeotgalibacillus soli</name>
    <dbReference type="NCBI Taxonomy" id="889306"/>
    <lineage>
        <taxon>Bacteria</taxon>
        <taxon>Bacillati</taxon>
        <taxon>Bacillota</taxon>
        <taxon>Bacilli</taxon>
        <taxon>Bacillales</taxon>
        <taxon>Caryophanaceae</taxon>
        <taxon>Jeotgalibacillus</taxon>
    </lineage>
</organism>
<comment type="caution">
    <text evidence="1">The sequence shown here is derived from an EMBL/GenBank/DDBJ whole genome shotgun (WGS) entry which is preliminary data.</text>
</comment>
<dbReference type="PATRIC" id="fig|889306.3.peg.1177"/>
<accession>A0A0C2VLB5</accession>
<evidence type="ECO:0000313" key="2">
    <source>
        <dbReference type="Proteomes" id="UP000031938"/>
    </source>
</evidence>
<dbReference type="STRING" id="889306.KP78_11700"/>
<evidence type="ECO:0000313" key="1">
    <source>
        <dbReference type="EMBL" id="KIL49702.1"/>
    </source>
</evidence>